<dbReference type="InterPro" id="IPR036388">
    <property type="entry name" value="WH-like_DNA-bd_sf"/>
</dbReference>
<comment type="subcellular location">
    <subcellularLocation>
        <location evidence="1">Nucleus</location>
    </subcellularLocation>
</comment>
<feature type="domain" description="Paired" evidence="9">
    <location>
        <begin position="152"/>
        <end position="240"/>
    </location>
</feature>
<keyword evidence="7" id="KW-0539">Nucleus</keyword>
<evidence type="ECO:0000256" key="8">
    <source>
        <dbReference type="SAM" id="MobiDB-lite"/>
    </source>
</evidence>
<feature type="region of interest" description="Disordered" evidence="8">
    <location>
        <begin position="1"/>
        <end position="22"/>
    </location>
</feature>
<dbReference type="AlphaFoldDB" id="A0A5B7ESP2"/>
<dbReference type="Proteomes" id="UP000324222">
    <property type="component" value="Unassembled WGS sequence"/>
</dbReference>
<dbReference type="InterPro" id="IPR009057">
    <property type="entry name" value="Homeodomain-like_sf"/>
</dbReference>
<dbReference type="GO" id="GO:0005634">
    <property type="term" value="C:nucleus"/>
    <property type="evidence" value="ECO:0007669"/>
    <property type="project" value="UniProtKB-SubCell"/>
</dbReference>
<dbReference type="GO" id="GO:0000978">
    <property type="term" value="F:RNA polymerase II cis-regulatory region sequence-specific DNA binding"/>
    <property type="evidence" value="ECO:0007669"/>
    <property type="project" value="TreeGrafter"/>
</dbReference>
<protein>
    <submittedName>
        <fullName evidence="10">Paired box pox-neuro protein</fullName>
    </submittedName>
</protein>
<dbReference type="InterPro" id="IPR001523">
    <property type="entry name" value="Paired_dom"/>
</dbReference>
<dbReference type="InterPro" id="IPR043565">
    <property type="entry name" value="PAX_fam"/>
</dbReference>
<dbReference type="PANTHER" id="PTHR45636:SF43">
    <property type="entry name" value="PAIRED BOX POX-NEURO PROTEIN"/>
    <property type="match status" value="1"/>
</dbReference>
<dbReference type="PANTHER" id="PTHR45636">
    <property type="entry name" value="PAIRED BOX PROTEIN PAX-6-RELATED-RELATED"/>
    <property type="match status" value="1"/>
</dbReference>
<evidence type="ECO:0000313" key="11">
    <source>
        <dbReference type="Proteomes" id="UP000324222"/>
    </source>
</evidence>
<gene>
    <name evidence="10" type="primary">Poxn</name>
    <name evidence="10" type="ORF">E2C01_031098</name>
</gene>
<keyword evidence="6" id="KW-0804">Transcription</keyword>
<evidence type="ECO:0000256" key="3">
    <source>
        <dbReference type="ARBA" id="ARBA00022724"/>
    </source>
</evidence>
<keyword evidence="5" id="KW-0238">DNA-binding</keyword>
<comment type="caution">
    <text evidence="10">The sequence shown here is derived from an EMBL/GenBank/DDBJ whole genome shotgun (WGS) entry which is preliminary data.</text>
</comment>
<evidence type="ECO:0000256" key="2">
    <source>
        <dbReference type="ARBA" id="ARBA00022473"/>
    </source>
</evidence>
<keyword evidence="4" id="KW-0805">Transcription regulation</keyword>
<dbReference type="PROSITE" id="PS51057">
    <property type="entry name" value="PAIRED_2"/>
    <property type="match status" value="1"/>
</dbReference>
<accession>A0A5B7ESP2</accession>
<evidence type="ECO:0000256" key="1">
    <source>
        <dbReference type="ARBA" id="ARBA00004123"/>
    </source>
</evidence>
<reference evidence="10 11" key="1">
    <citation type="submission" date="2019-05" db="EMBL/GenBank/DDBJ databases">
        <title>Another draft genome of Portunus trituberculatus and its Hox gene families provides insights of decapod evolution.</title>
        <authorList>
            <person name="Jeong J.-H."/>
            <person name="Song I."/>
            <person name="Kim S."/>
            <person name="Choi T."/>
            <person name="Kim D."/>
            <person name="Ryu S."/>
            <person name="Kim W."/>
        </authorList>
    </citation>
    <scope>NUCLEOTIDE SEQUENCE [LARGE SCALE GENOMIC DNA]</scope>
    <source>
        <tissue evidence="10">Muscle</tissue>
    </source>
</reference>
<evidence type="ECO:0000256" key="6">
    <source>
        <dbReference type="ARBA" id="ARBA00023163"/>
    </source>
</evidence>
<dbReference type="GO" id="GO:0000981">
    <property type="term" value="F:DNA-binding transcription factor activity, RNA polymerase II-specific"/>
    <property type="evidence" value="ECO:0007669"/>
    <property type="project" value="TreeGrafter"/>
</dbReference>
<proteinExistence type="predicted"/>
<evidence type="ECO:0000256" key="4">
    <source>
        <dbReference type="ARBA" id="ARBA00023015"/>
    </source>
</evidence>
<dbReference type="EMBL" id="VSRR010003830">
    <property type="protein sequence ID" value="MPC37611.1"/>
    <property type="molecule type" value="Genomic_DNA"/>
</dbReference>
<evidence type="ECO:0000256" key="7">
    <source>
        <dbReference type="ARBA" id="ARBA00023242"/>
    </source>
</evidence>
<keyword evidence="11" id="KW-1185">Reference proteome</keyword>
<evidence type="ECO:0000313" key="10">
    <source>
        <dbReference type="EMBL" id="MPC37611.1"/>
    </source>
</evidence>
<dbReference type="PRINTS" id="PR00027">
    <property type="entry name" value="PAIREDBOX"/>
</dbReference>
<sequence length="240" mass="27260">MLKARNKKIKRKSKSRGEKKKKALCIEAQKKRRHAVSKIRRADDMKIAIKDSKSCNNPAERKSLKTVSQRREFIRRKAFDFILSNKTKVKFPPPPPPASLPSSLRYHHLTLANGERKWIEGVQAEVRAGAEAEERMAGAANEKKRAQAEERSQAGVNQLGGVFVNGRPLPDYVRRRIVEMALMGAGPFHYRPSTQFFGSYSTVPARTPARSLRSQSHLHSNFRSQLPFPLSTPTFTFRSH</sequence>
<evidence type="ECO:0000259" key="9">
    <source>
        <dbReference type="PROSITE" id="PS51057"/>
    </source>
</evidence>
<dbReference type="Pfam" id="PF00292">
    <property type="entry name" value="PAX"/>
    <property type="match status" value="1"/>
</dbReference>
<dbReference type="Gene3D" id="1.10.10.10">
    <property type="entry name" value="Winged helix-like DNA-binding domain superfamily/Winged helix DNA-binding domain"/>
    <property type="match status" value="1"/>
</dbReference>
<organism evidence="10 11">
    <name type="scientific">Portunus trituberculatus</name>
    <name type="common">Swimming crab</name>
    <name type="synonym">Neptunus trituberculatus</name>
    <dbReference type="NCBI Taxonomy" id="210409"/>
    <lineage>
        <taxon>Eukaryota</taxon>
        <taxon>Metazoa</taxon>
        <taxon>Ecdysozoa</taxon>
        <taxon>Arthropoda</taxon>
        <taxon>Crustacea</taxon>
        <taxon>Multicrustacea</taxon>
        <taxon>Malacostraca</taxon>
        <taxon>Eumalacostraca</taxon>
        <taxon>Eucarida</taxon>
        <taxon>Decapoda</taxon>
        <taxon>Pleocyemata</taxon>
        <taxon>Brachyura</taxon>
        <taxon>Eubrachyura</taxon>
        <taxon>Portunoidea</taxon>
        <taxon>Portunidae</taxon>
        <taxon>Portuninae</taxon>
        <taxon>Portunus</taxon>
    </lineage>
</organism>
<dbReference type="SUPFAM" id="SSF46689">
    <property type="entry name" value="Homeodomain-like"/>
    <property type="match status" value="1"/>
</dbReference>
<name>A0A5B7ESP2_PORTR</name>
<keyword evidence="3" id="KW-0563">Paired box</keyword>
<evidence type="ECO:0000256" key="5">
    <source>
        <dbReference type="ARBA" id="ARBA00023125"/>
    </source>
</evidence>
<keyword evidence="2" id="KW-0217">Developmental protein</keyword>